<reference evidence="1" key="1">
    <citation type="journal article" date="2019" name="Sci. Rep.">
        <title>Draft genome of Tanacetum cinerariifolium, the natural source of mosquito coil.</title>
        <authorList>
            <person name="Yamashiro T."/>
            <person name="Shiraishi A."/>
            <person name="Satake H."/>
            <person name="Nakayama K."/>
        </authorList>
    </citation>
    <scope>NUCLEOTIDE SEQUENCE</scope>
</reference>
<evidence type="ECO:0000313" key="1">
    <source>
        <dbReference type="EMBL" id="GEU70802.1"/>
    </source>
</evidence>
<accession>A0A6L2MDI6</accession>
<name>A0A6L2MDI6_TANCI</name>
<proteinExistence type="predicted"/>
<protein>
    <submittedName>
        <fullName evidence="1">Uncharacterized protein</fullName>
    </submittedName>
</protein>
<organism evidence="1">
    <name type="scientific">Tanacetum cinerariifolium</name>
    <name type="common">Dalmatian daisy</name>
    <name type="synonym">Chrysanthemum cinerariifolium</name>
    <dbReference type="NCBI Taxonomy" id="118510"/>
    <lineage>
        <taxon>Eukaryota</taxon>
        <taxon>Viridiplantae</taxon>
        <taxon>Streptophyta</taxon>
        <taxon>Embryophyta</taxon>
        <taxon>Tracheophyta</taxon>
        <taxon>Spermatophyta</taxon>
        <taxon>Magnoliopsida</taxon>
        <taxon>eudicotyledons</taxon>
        <taxon>Gunneridae</taxon>
        <taxon>Pentapetalae</taxon>
        <taxon>asterids</taxon>
        <taxon>campanulids</taxon>
        <taxon>Asterales</taxon>
        <taxon>Asteraceae</taxon>
        <taxon>Asteroideae</taxon>
        <taxon>Anthemideae</taxon>
        <taxon>Anthemidinae</taxon>
        <taxon>Tanacetum</taxon>
    </lineage>
</organism>
<dbReference type="EMBL" id="BKCJ010006184">
    <property type="protein sequence ID" value="GEU70802.1"/>
    <property type="molecule type" value="Genomic_DNA"/>
</dbReference>
<dbReference type="AlphaFoldDB" id="A0A6L2MDI6"/>
<sequence length="197" mass="21428">MIQGYKCSLAEKDSEIIRLKASSLEFASFFREQLAEAKKKVSKFVLGAKNRLATATPFASTACFCSYSLSCPCFSSSSEGVNFDNDFCINGVASKDVPSSSTTVVNEQPSKEQNKEWVDAMVDVPNKDIEGATVDKVEEVVVQCVIHRVSQDVSQVDTDTSLVPESKLAFFNAPNVVVSLSAEKDTRNAPLTPKILL</sequence>
<gene>
    <name evidence="1" type="ORF">Tci_042780</name>
</gene>
<comment type="caution">
    <text evidence="1">The sequence shown here is derived from an EMBL/GenBank/DDBJ whole genome shotgun (WGS) entry which is preliminary data.</text>
</comment>